<feature type="compositionally biased region" description="Basic and acidic residues" evidence="1">
    <location>
        <begin position="12"/>
        <end position="21"/>
    </location>
</feature>
<name>A0A841KGJ1_9GAMM</name>
<feature type="region of interest" description="Disordered" evidence="1">
    <location>
        <begin position="1"/>
        <end position="28"/>
    </location>
</feature>
<gene>
    <name evidence="2" type="ORF">HNQ86_001641</name>
</gene>
<accession>A0A841KGJ1</accession>
<dbReference type="EMBL" id="JACHET010000001">
    <property type="protein sequence ID" value="MBB6184296.1"/>
    <property type="molecule type" value="Genomic_DNA"/>
</dbReference>
<protein>
    <submittedName>
        <fullName evidence="2">Uncharacterized protein</fullName>
    </submittedName>
</protein>
<dbReference type="OrthoDB" id="9255873at2"/>
<evidence type="ECO:0000313" key="3">
    <source>
        <dbReference type="Proteomes" id="UP000560000"/>
    </source>
</evidence>
<evidence type="ECO:0000313" key="2">
    <source>
        <dbReference type="EMBL" id="MBB6184296.1"/>
    </source>
</evidence>
<dbReference type="AlphaFoldDB" id="A0A841KGJ1"/>
<dbReference type="RefSeq" id="WP_152569234.1">
    <property type="nucleotide sequence ID" value="NZ_JACHET010000001.1"/>
</dbReference>
<comment type="caution">
    <text evidence="2">The sequence shown here is derived from an EMBL/GenBank/DDBJ whole genome shotgun (WGS) entry which is preliminary data.</text>
</comment>
<sequence>MKYAHLMRPLRRHEEREDTRRCSGARRTATDSRPVSRCVFALLLTLSFGTAAHPAGKQPTTFGNLRASTHSVVTTHGLDHALRMPHRFHVASPEHRTDTFNGHPFRISLTAFLSKDAALMVHAETVADDSGASNYDALPMATLAGLTFHRRPDQCVNLSKQQLEGEHDLLWLADHGFPPTGPLQVRQYLTNNPQHDREIVLTFMLRVADCTHAERNRLRLHALIGLLKIDGKQVFSATEHAPRNWHP</sequence>
<reference evidence="2 3" key="1">
    <citation type="submission" date="2020-08" db="EMBL/GenBank/DDBJ databases">
        <title>Genomic Encyclopedia of Type Strains, Phase IV (KMG-IV): sequencing the most valuable type-strain genomes for metagenomic binning, comparative biology and taxonomic classification.</title>
        <authorList>
            <person name="Goeker M."/>
        </authorList>
    </citation>
    <scope>NUCLEOTIDE SEQUENCE [LARGE SCALE GENOMIC DNA]</scope>
    <source>
        <strain evidence="2 3">DSM 107085</strain>
    </source>
</reference>
<proteinExistence type="predicted"/>
<evidence type="ECO:0000256" key="1">
    <source>
        <dbReference type="SAM" id="MobiDB-lite"/>
    </source>
</evidence>
<organism evidence="2 3">
    <name type="scientific">Oleiagrimonas soli</name>
    <dbReference type="NCBI Taxonomy" id="1543381"/>
    <lineage>
        <taxon>Bacteria</taxon>
        <taxon>Pseudomonadati</taxon>
        <taxon>Pseudomonadota</taxon>
        <taxon>Gammaproteobacteria</taxon>
        <taxon>Lysobacterales</taxon>
        <taxon>Rhodanobacteraceae</taxon>
        <taxon>Oleiagrimonas</taxon>
    </lineage>
</organism>
<dbReference type="Proteomes" id="UP000560000">
    <property type="component" value="Unassembled WGS sequence"/>
</dbReference>